<dbReference type="AlphaFoldDB" id="A0AAV1MWV8"/>
<evidence type="ECO:0000313" key="19">
    <source>
        <dbReference type="EMBL" id="CAK6951335.1"/>
    </source>
</evidence>
<dbReference type="GO" id="GO:0031966">
    <property type="term" value="C:mitochondrial membrane"/>
    <property type="evidence" value="ECO:0007669"/>
    <property type="project" value="UniProtKB-SubCell"/>
</dbReference>
<evidence type="ECO:0000256" key="8">
    <source>
        <dbReference type="ARBA" id="ARBA00022473"/>
    </source>
</evidence>
<evidence type="ECO:0000313" key="20">
    <source>
        <dbReference type="Proteomes" id="UP001314229"/>
    </source>
</evidence>
<evidence type="ECO:0000256" key="16">
    <source>
        <dbReference type="ARBA" id="ARBA00029657"/>
    </source>
</evidence>
<keyword evidence="15" id="KW-0539">Nucleus</keyword>
<evidence type="ECO:0000256" key="11">
    <source>
        <dbReference type="ARBA" id="ARBA00022782"/>
    </source>
</evidence>
<evidence type="ECO:0000256" key="18">
    <source>
        <dbReference type="SAM" id="SignalP"/>
    </source>
</evidence>
<keyword evidence="20" id="KW-1185">Reference proteome</keyword>
<evidence type="ECO:0000256" key="2">
    <source>
        <dbReference type="ARBA" id="ARBA00004123"/>
    </source>
</evidence>
<dbReference type="Proteomes" id="UP001314229">
    <property type="component" value="Unassembled WGS sequence"/>
</dbReference>
<dbReference type="PANTHER" id="PTHR13475">
    <property type="entry name" value="NEUGRIN"/>
    <property type="match status" value="1"/>
</dbReference>
<comment type="subunit">
    <text evidence="6">Forms a regulatory protein-RNA complex, consisting of RCC1L, NGRN, RPUSD3, RPUSD4, TRUB2, FASTKD2 and 16S mt-rRNA. Interacts with 16S mt-rRNA; this interaction is direct.</text>
</comment>
<evidence type="ECO:0000256" key="1">
    <source>
        <dbReference type="ARBA" id="ARBA00003783"/>
    </source>
</evidence>
<gene>
    <name evidence="19" type="ORF">FSCOSCO3_A029279</name>
</gene>
<keyword evidence="8" id="KW-0217">Developmental protein</keyword>
<evidence type="ECO:0000256" key="12">
    <source>
        <dbReference type="ARBA" id="ARBA00023128"/>
    </source>
</evidence>
<feature type="signal peptide" evidence="18">
    <location>
        <begin position="1"/>
        <end position="16"/>
    </location>
</feature>
<evidence type="ECO:0000256" key="15">
    <source>
        <dbReference type="ARBA" id="ARBA00023242"/>
    </source>
</evidence>
<evidence type="ECO:0000256" key="10">
    <source>
        <dbReference type="ARBA" id="ARBA00022729"/>
    </source>
</evidence>
<evidence type="ECO:0000256" key="5">
    <source>
        <dbReference type="ARBA" id="ARBA00008082"/>
    </source>
</evidence>
<evidence type="ECO:0000256" key="7">
    <source>
        <dbReference type="ARBA" id="ARBA00016593"/>
    </source>
</evidence>
<organism evidence="19 20">
    <name type="scientific">Scomber scombrus</name>
    <name type="common">Atlantic mackerel</name>
    <name type="synonym">Scomber vernalis</name>
    <dbReference type="NCBI Taxonomy" id="13677"/>
    <lineage>
        <taxon>Eukaryota</taxon>
        <taxon>Metazoa</taxon>
        <taxon>Chordata</taxon>
        <taxon>Craniata</taxon>
        <taxon>Vertebrata</taxon>
        <taxon>Euteleostomi</taxon>
        <taxon>Actinopterygii</taxon>
        <taxon>Neopterygii</taxon>
        <taxon>Teleostei</taxon>
        <taxon>Neoteleostei</taxon>
        <taxon>Acanthomorphata</taxon>
        <taxon>Pelagiaria</taxon>
        <taxon>Scombriformes</taxon>
        <taxon>Scombridae</taxon>
        <taxon>Scomber</taxon>
    </lineage>
</organism>
<sequence length="311" mass="34317">MARPLQLLSVLSRLGALSVTPSVSTNTCRFSSRGVGKAWMGQSQVHRDRSSNRAPKYTDVGSDEDRGLEDVEDKLQALVDVERKRQKTVKYHIMRRQMTASGAPQRKLTWEAIEQIRYLKQEQPEEWTVERLAEGFSVTPDVILRVLRSKFIPAPERKVRQDANVMPGLGQQVLPSGAGSGQNRLKLAGNRAAAALPSGSKESVLVPVADRTLLIQRKGSASLAKSPAPVAVLPTQFMSDVSKDTTVTIRGEDSNTNTNPAGDNTEDEEDWDGQVLSEEELEELMELKRPSPVVQVGNDFLDAEGNLLYRI</sequence>
<comment type="caution">
    <text evidence="19">The sequence shown here is derived from an EMBL/GenBank/DDBJ whole genome shotgun (WGS) entry which is preliminary data.</text>
</comment>
<keyword evidence="9" id="KW-0964">Secreted</keyword>
<evidence type="ECO:0000256" key="13">
    <source>
        <dbReference type="ARBA" id="ARBA00023136"/>
    </source>
</evidence>
<keyword evidence="10 18" id="KW-0732">Signal</keyword>
<evidence type="ECO:0000256" key="14">
    <source>
        <dbReference type="ARBA" id="ARBA00023180"/>
    </source>
</evidence>
<dbReference type="InterPro" id="IPR010487">
    <property type="entry name" value="NGRN/Rrg9"/>
</dbReference>
<keyword evidence="12" id="KW-0496">Mitochondrion</keyword>
<feature type="compositionally biased region" description="Polar residues" evidence="17">
    <location>
        <begin position="249"/>
        <end position="262"/>
    </location>
</feature>
<evidence type="ECO:0000256" key="6">
    <source>
        <dbReference type="ARBA" id="ARBA00011308"/>
    </source>
</evidence>
<evidence type="ECO:0000256" key="9">
    <source>
        <dbReference type="ARBA" id="ARBA00022525"/>
    </source>
</evidence>
<comment type="similarity">
    <text evidence="5">Belongs to the neugrin family.</text>
</comment>
<evidence type="ECO:0000256" key="4">
    <source>
        <dbReference type="ARBA" id="ARBA00004613"/>
    </source>
</evidence>
<proteinExistence type="inferred from homology"/>
<comment type="function">
    <text evidence="1">Plays an essential role in mitochondrial ribosome biogenesis. As a component of a functional protein-RNA module, consisting of RCC1L, NGRN, RPUSD3, RPUSD4, TRUB2, FASTKD2 and 16S mitochondrial ribosomal RNA (16S mt-rRNA), controls 16S mt-rRNA abundance and is required for intra-mitochondrial translation of core subunits of the oxidative phosphorylation system.</text>
</comment>
<feature type="chain" id="PRO_5043841651" description="Neugrin" evidence="18">
    <location>
        <begin position="17"/>
        <end position="311"/>
    </location>
</feature>
<dbReference type="GO" id="GO:0005634">
    <property type="term" value="C:nucleus"/>
    <property type="evidence" value="ECO:0007669"/>
    <property type="project" value="UniProtKB-SubCell"/>
</dbReference>
<dbReference type="GO" id="GO:0005576">
    <property type="term" value="C:extracellular region"/>
    <property type="evidence" value="ECO:0007669"/>
    <property type="project" value="UniProtKB-SubCell"/>
</dbReference>
<name>A0AAV1MWV8_SCOSC</name>
<feature type="region of interest" description="Disordered" evidence="17">
    <location>
        <begin position="41"/>
        <end position="66"/>
    </location>
</feature>
<dbReference type="EMBL" id="CAWUFR010000006">
    <property type="protein sequence ID" value="CAK6951335.1"/>
    <property type="molecule type" value="Genomic_DNA"/>
</dbReference>
<keyword evidence="11" id="KW-0221">Differentiation</keyword>
<evidence type="ECO:0000256" key="3">
    <source>
        <dbReference type="ARBA" id="ARBA00004325"/>
    </source>
</evidence>
<dbReference type="GO" id="GO:0030154">
    <property type="term" value="P:cell differentiation"/>
    <property type="evidence" value="ECO:0007669"/>
    <property type="project" value="UniProtKB-KW"/>
</dbReference>
<evidence type="ECO:0000256" key="17">
    <source>
        <dbReference type="SAM" id="MobiDB-lite"/>
    </source>
</evidence>
<accession>A0AAV1MWV8</accession>
<comment type="subcellular location">
    <subcellularLocation>
        <location evidence="3">Mitochondrion membrane</location>
    </subcellularLocation>
    <subcellularLocation>
        <location evidence="2">Nucleus</location>
    </subcellularLocation>
    <subcellularLocation>
        <location evidence="4">Secreted</location>
    </subcellularLocation>
</comment>
<reference evidence="19 20" key="1">
    <citation type="submission" date="2024-01" db="EMBL/GenBank/DDBJ databases">
        <authorList>
            <person name="Alioto T."/>
            <person name="Alioto T."/>
            <person name="Gomez Garrido J."/>
        </authorList>
    </citation>
    <scope>NUCLEOTIDE SEQUENCE [LARGE SCALE GENOMIC DNA]</scope>
</reference>
<dbReference type="PANTHER" id="PTHR13475:SF4">
    <property type="entry name" value="NEUGRIN"/>
    <property type="match status" value="1"/>
</dbReference>
<keyword evidence="14" id="KW-0325">Glycoprotein</keyword>
<keyword evidence="13" id="KW-0472">Membrane</keyword>
<feature type="region of interest" description="Disordered" evidence="17">
    <location>
        <begin position="249"/>
        <end position="271"/>
    </location>
</feature>
<protein>
    <recommendedName>
        <fullName evidence="7">Neugrin</fullName>
    </recommendedName>
    <alternativeName>
        <fullName evidence="16">Neurite outgrowth-associated protein</fullName>
    </alternativeName>
</protein>
<dbReference type="Pfam" id="PF06413">
    <property type="entry name" value="Neugrin"/>
    <property type="match status" value="1"/>
</dbReference>